<dbReference type="PROSITE" id="PS50004">
    <property type="entry name" value="C2"/>
    <property type="match status" value="1"/>
</dbReference>
<sequence>MEYRILDLILASAKGLKRSTFFGRSDVYAVASISGTTGKIQKLPTTVHKNGGSNPTWNFPMKFIFDEAGVLQNRVSLVVKIKSVRLFHDKSLGEVHVPIKELMDGAVKTDGNAMQSVSCQVNTRSGKPKGVLNFWFELGERFVIQHHQEPVPVVQTGESGAGTGLDGEQLVGEIVYDTASDGSVDDWPV</sequence>
<dbReference type="SUPFAM" id="SSF49562">
    <property type="entry name" value="C2 domain (Calcium/lipid-binding domain, CaLB)"/>
    <property type="match status" value="1"/>
</dbReference>
<dbReference type="GO" id="GO:0006952">
    <property type="term" value="P:defense response"/>
    <property type="evidence" value="ECO:0007669"/>
    <property type="project" value="InterPro"/>
</dbReference>
<dbReference type="Proteomes" id="UP000326396">
    <property type="component" value="Linkage Group LG2"/>
</dbReference>
<proteinExistence type="predicted"/>
<dbReference type="InterPro" id="IPR044750">
    <property type="entry name" value="C2_SRC2/BAP"/>
</dbReference>
<gene>
    <name evidence="2" type="ORF">E3N88_23019</name>
</gene>
<dbReference type="InterPro" id="IPR035892">
    <property type="entry name" value="C2_domain_sf"/>
</dbReference>
<protein>
    <recommendedName>
        <fullName evidence="1">C2 domain-containing protein</fullName>
    </recommendedName>
</protein>
<evidence type="ECO:0000313" key="3">
    <source>
        <dbReference type="Proteomes" id="UP000326396"/>
    </source>
</evidence>
<dbReference type="InterPro" id="IPR000008">
    <property type="entry name" value="C2_dom"/>
</dbReference>
<organism evidence="2 3">
    <name type="scientific">Mikania micrantha</name>
    <name type="common">bitter vine</name>
    <dbReference type="NCBI Taxonomy" id="192012"/>
    <lineage>
        <taxon>Eukaryota</taxon>
        <taxon>Viridiplantae</taxon>
        <taxon>Streptophyta</taxon>
        <taxon>Embryophyta</taxon>
        <taxon>Tracheophyta</taxon>
        <taxon>Spermatophyta</taxon>
        <taxon>Magnoliopsida</taxon>
        <taxon>eudicotyledons</taxon>
        <taxon>Gunneridae</taxon>
        <taxon>Pentapetalae</taxon>
        <taxon>asterids</taxon>
        <taxon>campanulids</taxon>
        <taxon>Asterales</taxon>
        <taxon>Asteraceae</taxon>
        <taxon>Asteroideae</taxon>
        <taxon>Heliantheae alliance</taxon>
        <taxon>Eupatorieae</taxon>
        <taxon>Mikania</taxon>
    </lineage>
</organism>
<dbReference type="EMBL" id="SZYD01000012">
    <property type="protein sequence ID" value="KAD4585418.1"/>
    <property type="molecule type" value="Genomic_DNA"/>
</dbReference>
<dbReference type="SMART" id="SM00239">
    <property type="entry name" value="C2"/>
    <property type="match status" value="1"/>
</dbReference>
<evidence type="ECO:0000259" key="1">
    <source>
        <dbReference type="PROSITE" id="PS50004"/>
    </source>
</evidence>
<dbReference type="OrthoDB" id="270970at2759"/>
<accession>A0A5N6NEL4</accession>
<dbReference type="PANTHER" id="PTHR32246">
    <property type="entry name" value="INGRESSION PROTEIN FIC1"/>
    <property type="match status" value="1"/>
</dbReference>
<dbReference type="AlphaFoldDB" id="A0A5N6NEL4"/>
<dbReference type="PANTHER" id="PTHR32246:SF173">
    <property type="entry name" value="C2 DOMAIN-CONTAINING PROTEIN"/>
    <property type="match status" value="1"/>
</dbReference>
<evidence type="ECO:0000313" key="2">
    <source>
        <dbReference type="EMBL" id="KAD4585418.1"/>
    </source>
</evidence>
<dbReference type="CDD" id="cd04051">
    <property type="entry name" value="C2_SRC2_like"/>
    <property type="match status" value="1"/>
</dbReference>
<reference evidence="2 3" key="1">
    <citation type="submission" date="2019-05" db="EMBL/GenBank/DDBJ databases">
        <title>Mikania micrantha, genome provides insights into the molecular mechanism of rapid growth.</title>
        <authorList>
            <person name="Liu B."/>
        </authorList>
    </citation>
    <scope>NUCLEOTIDE SEQUENCE [LARGE SCALE GENOMIC DNA]</scope>
    <source>
        <strain evidence="2">NLD-2019</strain>
        <tissue evidence="2">Leaf</tissue>
    </source>
</reference>
<dbReference type="Pfam" id="PF00168">
    <property type="entry name" value="C2"/>
    <property type="match status" value="1"/>
</dbReference>
<comment type="caution">
    <text evidence="2">The sequence shown here is derived from an EMBL/GenBank/DDBJ whole genome shotgun (WGS) entry which is preliminary data.</text>
</comment>
<dbReference type="Gene3D" id="2.60.40.150">
    <property type="entry name" value="C2 domain"/>
    <property type="match status" value="1"/>
</dbReference>
<keyword evidence="3" id="KW-1185">Reference proteome</keyword>
<feature type="domain" description="C2" evidence="1">
    <location>
        <begin position="1"/>
        <end position="113"/>
    </location>
</feature>
<name>A0A5N6NEL4_9ASTR</name>